<evidence type="ECO:0000313" key="2">
    <source>
        <dbReference type="EMBL" id="CAL8070385.1"/>
    </source>
</evidence>
<reference evidence="2 3" key="1">
    <citation type="submission" date="2024-08" db="EMBL/GenBank/DDBJ databases">
        <authorList>
            <person name="Cucini C."/>
            <person name="Frati F."/>
        </authorList>
    </citation>
    <scope>NUCLEOTIDE SEQUENCE [LARGE SCALE GENOMIC DNA]</scope>
</reference>
<dbReference type="Proteomes" id="UP001642540">
    <property type="component" value="Unassembled WGS sequence"/>
</dbReference>
<sequence>MQRLIDEDSAAPVPNGASQLKKKLRKLFYVVCICIILGLLVFIAVRVGKRHNKEPEVLKCYECKNCTNDVDKCADWKAPFESDCMSSPRSVENCKHVLVLVVTSLATVNKIVCDDSSSEEEFFYKQMQEAQQKALQDLHHSFWTDLEENVLEPIETFGEIVIEKSESTEEAAVDKVKEFFFSIHGMILIAVAALLVMLLIACMSIMCICVKHMRQASKALQDEKV</sequence>
<comment type="caution">
    <text evidence="2">The sequence shown here is derived from an EMBL/GenBank/DDBJ whole genome shotgun (WGS) entry which is preliminary data.</text>
</comment>
<keyword evidence="3" id="KW-1185">Reference proteome</keyword>
<keyword evidence="1" id="KW-0812">Transmembrane</keyword>
<evidence type="ECO:0000313" key="3">
    <source>
        <dbReference type="Proteomes" id="UP001642540"/>
    </source>
</evidence>
<dbReference type="EMBL" id="CAXLJM020000004">
    <property type="protein sequence ID" value="CAL8070385.1"/>
    <property type="molecule type" value="Genomic_DNA"/>
</dbReference>
<keyword evidence="1" id="KW-0472">Membrane</keyword>
<keyword evidence="1" id="KW-1133">Transmembrane helix</keyword>
<protein>
    <submittedName>
        <fullName evidence="2">Uncharacterized protein</fullName>
    </submittedName>
</protein>
<feature type="transmembrane region" description="Helical" evidence="1">
    <location>
        <begin position="27"/>
        <end position="45"/>
    </location>
</feature>
<proteinExistence type="predicted"/>
<accession>A0ABP1PQ20</accession>
<gene>
    <name evidence="2" type="ORF">ODALV1_LOCUS1215</name>
</gene>
<evidence type="ECO:0000256" key="1">
    <source>
        <dbReference type="SAM" id="Phobius"/>
    </source>
</evidence>
<name>A0ABP1PQ20_9HEXA</name>
<feature type="transmembrane region" description="Helical" evidence="1">
    <location>
        <begin position="183"/>
        <end position="210"/>
    </location>
</feature>
<organism evidence="2 3">
    <name type="scientific">Orchesella dallaii</name>
    <dbReference type="NCBI Taxonomy" id="48710"/>
    <lineage>
        <taxon>Eukaryota</taxon>
        <taxon>Metazoa</taxon>
        <taxon>Ecdysozoa</taxon>
        <taxon>Arthropoda</taxon>
        <taxon>Hexapoda</taxon>
        <taxon>Collembola</taxon>
        <taxon>Entomobryomorpha</taxon>
        <taxon>Entomobryoidea</taxon>
        <taxon>Orchesellidae</taxon>
        <taxon>Orchesellinae</taxon>
        <taxon>Orchesella</taxon>
    </lineage>
</organism>